<dbReference type="Gene3D" id="2.160.20.10">
    <property type="entry name" value="Single-stranded right-handed beta-helix, Pectin lyase-like"/>
    <property type="match status" value="1"/>
</dbReference>
<dbReference type="EMBL" id="KI394313">
    <property type="protein sequence ID" value="ERN03958.1"/>
    <property type="molecule type" value="Genomic_DNA"/>
</dbReference>
<gene>
    <name evidence="4" type="ORF">AMTR_s00079p00077550</name>
</gene>
<feature type="signal peptide" evidence="2">
    <location>
        <begin position="1"/>
        <end position="25"/>
    </location>
</feature>
<evidence type="ECO:0000256" key="2">
    <source>
        <dbReference type="SAM" id="SignalP"/>
    </source>
</evidence>
<sequence length="252" mass="27660">MAGRKHFFNFLALVILAYIVISAEAQCTADGTKCQFSCGKDRLLPSCAVGFAAGVTGGAAGPTYFVTDSSDDADYNNPKPGTIRHALRQASQSPWGLWIKFSYSMEIALTQNLFMASNTTIDGRDAYVTITGWTLVVEGVKNVILHNFAVANVPESDTVHILSGSSLIWVDHISSWNSELGLVSVVQGSTDVTISNCHLSNHNFNMLLGASDGDKIDENMRVTVYRNFFDYSNQRMPHCRYKYTKLSPHSQS</sequence>
<dbReference type="Pfam" id="PF00544">
    <property type="entry name" value="Pectate_lyase_4"/>
    <property type="match status" value="1"/>
</dbReference>
<evidence type="ECO:0000259" key="3">
    <source>
        <dbReference type="SMART" id="SM00656"/>
    </source>
</evidence>
<dbReference type="AlphaFoldDB" id="W1P7Q0"/>
<dbReference type="InterPro" id="IPR045032">
    <property type="entry name" value="PEL"/>
</dbReference>
<dbReference type="PANTHER" id="PTHR31683:SF18">
    <property type="entry name" value="PECTATE LYASE 21-RELATED"/>
    <property type="match status" value="1"/>
</dbReference>
<dbReference type="InterPro" id="IPR012334">
    <property type="entry name" value="Pectin_lyas_fold"/>
</dbReference>
<keyword evidence="2" id="KW-0732">Signal</keyword>
<dbReference type="Gramene" id="ERN03958">
    <property type="protein sequence ID" value="ERN03958"/>
    <property type="gene ID" value="AMTR_s00079p00077550"/>
</dbReference>
<feature type="domain" description="Pectate lyase" evidence="3">
    <location>
        <begin position="82"/>
        <end position="251"/>
    </location>
</feature>
<dbReference type="eggNOG" id="ENOG502QS5J">
    <property type="taxonomic scope" value="Eukaryota"/>
</dbReference>
<dbReference type="KEGG" id="atr:18432108"/>
<dbReference type="Proteomes" id="UP000017836">
    <property type="component" value="Unassembled WGS sequence"/>
</dbReference>
<evidence type="ECO:0000256" key="1">
    <source>
        <dbReference type="ARBA" id="ARBA00023239"/>
    </source>
</evidence>
<dbReference type="OrthoDB" id="1637350at2759"/>
<dbReference type="PANTHER" id="PTHR31683">
    <property type="entry name" value="PECTATE LYASE 18-RELATED"/>
    <property type="match status" value="1"/>
</dbReference>
<keyword evidence="1" id="KW-0456">Lyase</keyword>
<dbReference type="GO" id="GO:0030570">
    <property type="term" value="F:pectate lyase activity"/>
    <property type="evidence" value="ECO:0007669"/>
    <property type="project" value="InterPro"/>
</dbReference>
<organism evidence="4 5">
    <name type="scientific">Amborella trichopoda</name>
    <dbReference type="NCBI Taxonomy" id="13333"/>
    <lineage>
        <taxon>Eukaryota</taxon>
        <taxon>Viridiplantae</taxon>
        <taxon>Streptophyta</taxon>
        <taxon>Embryophyta</taxon>
        <taxon>Tracheophyta</taxon>
        <taxon>Spermatophyta</taxon>
        <taxon>Magnoliopsida</taxon>
        <taxon>Amborellales</taxon>
        <taxon>Amborellaceae</taxon>
        <taxon>Amborella</taxon>
    </lineage>
</organism>
<accession>W1P7Q0</accession>
<feature type="chain" id="PRO_5004807796" description="Pectate lyase domain-containing protein" evidence="2">
    <location>
        <begin position="26"/>
        <end position="252"/>
    </location>
</feature>
<proteinExistence type="predicted"/>
<dbReference type="SMART" id="SM00656">
    <property type="entry name" value="Amb_all"/>
    <property type="match status" value="1"/>
</dbReference>
<reference evidence="5" key="1">
    <citation type="journal article" date="2013" name="Science">
        <title>The Amborella genome and the evolution of flowering plants.</title>
        <authorList>
            <consortium name="Amborella Genome Project"/>
        </authorList>
    </citation>
    <scope>NUCLEOTIDE SEQUENCE [LARGE SCALE GENOMIC DNA]</scope>
</reference>
<dbReference type="OMA" id="NLFMASN"/>
<dbReference type="SUPFAM" id="SSF51126">
    <property type="entry name" value="Pectin lyase-like"/>
    <property type="match status" value="1"/>
</dbReference>
<keyword evidence="5" id="KW-1185">Reference proteome</keyword>
<protein>
    <recommendedName>
        <fullName evidence="3">Pectate lyase domain-containing protein</fullName>
    </recommendedName>
</protein>
<evidence type="ECO:0000313" key="5">
    <source>
        <dbReference type="Proteomes" id="UP000017836"/>
    </source>
</evidence>
<evidence type="ECO:0000313" key="4">
    <source>
        <dbReference type="EMBL" id="ERN03958.1"/>
    </source>
</evidence>
<name>W1P7Q0_AMBTC</name>
<dbReference type="InterPro" id="IPR002022">
    <property type="entry name" value="Pec_lyase"/>
</dbReference>
<dbReference type="STRING" id="13333.W1P7Q0"/>
<dbReference type="HOGENOM" id="CLU_026608_3_0_1"/>
<dbReference type="InterPro" id="IPR011050">
    <property type="entry name" value="Pectin_lyase_fold/virulence"/>
</dbReference>